<sequence>MFGLSKNKLRNGFTLIELLVVIAIIAILAAILFPVFSQAREKARQATCVSNGKQVGLAFRMYITDYDEVYMFSIYQGSLGGWTWHPRLHPYVKSGGAYVCPSSIIASPPDLYWIPVGFPGQVTRYGFDWHPNRAIICQYSDVRNYRGGAPFHEALVPRPAETIIFGDTPWGGLEFDGTAGYVTRGWRTDMAVRVWEGVNEFGNPYGYWVNMGRGESAPPFFTEHLRMVNFIFADGHAKAMKVMHTYGMPPRLNNQMWAFELRLFPWYPQTDEALANHVAFIGEWLHPRLK</sequence>
<feature type="transmembrane region" description="Helical" evidence="1">
    <location>
        <begin position="12"/>
        <end position="36"/>
    </location>
</feature>
<dbReference type="Proteomes" id="UP000236173">
    <property type="component" value="Unassembled WGS sequence"/>
</dbReference>
<accession>A0A2H5XF71</accession>
<feature type="domain" description="DUF1559" evidence="2">
    <location>
        <begin position="38"/>
        <end position="97"/>
    </location>
</feature>
<evidence type="ECO:0000259" key="2">
    <source>
        <dbReference type="Pfam" id="PF07596"/>
    </source>
</evidence>
<dbReference type="EMBL" id="BEHT01000039">
    <property type="protein sequence ID" value="GBC99839.1"/>
    <property type="molecule type" value="Genomic_DNA"/>
</dbReference>
<dbReference type="PANTHER" id="PTHR30093:SF2">
    <property type="entry name" value="TYPE II SECRETION SYSTEM PROTEIN H"/>
    <property type="match status" value="1"/>
</dbReference>
<dbReference type="InterPro" id="IPR045584">
    <property type="entry name" value="Pilin-like"/>
</dbReference>
<evidence type="ECO:0000313" key="4">
    <source>
        <dbReference type="Proteomes" id="UP000236173"/>
    </source>
</evidence>
<dbReference type="AlphaFoldDB" id="A0A2H5XF71"/>
<name>A0A2H5XF71_9BACT</name>
<dbReference type="SUPFAM" id="SSF54523">
    <property type="entry name" value="Pili subunits"/>
    <property type="match status" value="1"/>
</dbReference>
<dbReference type="InterPro" id="IPR012902">
    <property type="entry name" value="N_methyl_site"/>
</dbReference>
<reference evidence="4" key="1">
    <citation type="submission" date="2017-09" db="EMBL/GenBank/DDBJ databases">
        <title>Metaegenomics of thermophilic ammonia-oxidizing enrichment culture.</title>
        <authorList>
            <person name="Kato S."/>
            <person name="Suzuki K."/>
        </authorList>
    </citation>
    <scope>NUCLEOTIDE SEQUENCE [LARGE SCALE GENOMIC DNA]</scope>
</reference>
<dbReference type="InterPro" id="IPR011453">
    <property type="entry name" value="DUF1559"/>
</dbReference>
<evidence type="ECO:0000313" key="3">
    <source>
        <dbReference type="EMBL" id="GBC99839.1"/>
    </source>
</evidence>
<keyword evidence="1" id="KW-1133">Transmembrane helix</keyword>
<comment type="caution">
    <text evidence="3">The sequence shown here is derived from an EMBL/GenBank/DDBJ whole genome shotgun (WGS) entry which is preliminary data.</text>
</comment>
<dbReference type="PANTHER" id="PTHR30093">
    <property type="entry name" value="GENERAL SECRETION PATHWAY PROTEIN G"/>
    <property type="match status" value="1"/>
</dbReference>
<organism evidence="3 4">
    <name type="scientific">Candidatus Fervidibacter japonicus</name>
    <dbReference type="NCBI Taxonomy" id="2035412"/>
    <lineage>
        <taxon>Bacteria</taxon>
        <taxon>Candidatus Fervidibacterota</taxon>
        <taxon>Candidatus Fervidibacter</taxon>
    </lineage>
</organism>
<dbReference type="Pfam" id="PF07963">
    <property type="entry name" value="N_methyl"/>
    <property type="match status" value="1"/>
</dbReference>
<keyword evidence="1" id="KW-0812">Transmembrane</keyword>
<proteinExistence type="predicted"/>
<dbReference type="Gene3D" id="3.30.700.10">
    <property type="entry name" value="Glycoprotein, Type 4 Pilin"/>
    <property type="match status" value="1"/>
</dbReference>
<dbReference type="Pfam" id="PF07596">
    <property type="entry name" value="SBP_bac_10"/>
    <property type="match status" value="1"/>
</dbReference>
<gene>
    <name evidence="3" type="ORF">HRbin17_02370</name>
</gene>
<dbReference type="NCBIfam" id="TIGR02532">
    <property type="entry name" value="IV_pilin_GFxxxE"/>
    <property type="match status" value="1"/>
</dbReference>
<keyword evidence="1" id="KW-0472">Membrane</keyword>
<evidence type="ECO:0000256" key="1">
    <source>
        <dbReference type="SAM" id="Phobius"/>
    </source>
</evidence>
<protein>
    <recommendedName>
        <fullName evidence="2">DUF1559 domain-containing protein</fullName>
    </recommendedName>
</protein>